<reference evidence="1" key="1">
    <citation type="submission" date="2014-05" db="EMBL/GenBank/DDBJ databases">
        <authorList>
            <person name="Chronopoulou M."/>
        </authorList>
    </citation>
    <scope>NUCLEOTIDE SEQUENCE</scope>
    <source>
        <tissue evidence="1">Whole organism</tissue>
    </source>
</reference>
<protein>
    <submittedName>
        <fullName evidence="1">Uncharacterized protein</fullName>
    </submittedName>
</protein>
<proteinExistence type="predicted"/>
<name>A0A0K2T859_LEPSM</name>
<evidence type="ECO:0000313" key="1">
    <source>
        <dbReference type="EMBL" id="CDW22193.1"/>
    </source>
</evidence>
<accession>A0A0K2T859</accession>
<sequence length="41" mass="4648">MSSSQTSDNSNFFVTSMHPLFGVDARFSRTFSKRAYGLTIR</sequence>
<organism evidence="1">
    <name type="scientific">Lepeophtheirus salmonis</name>
    <name type="common">Salmon louse</name>
    <name type="synonym">Caligus salmonis</name>
    <dbReference type="NCBI Taxonomy" id="72036"/>
    <lineage>
        <taxon>Eukaryota</taxon>
        <taxon>Metazoa</taxon>
        <taxon>Ecdysozoa</taxon>
        <taxon>Arthropoda</taxon>
        <taxon>Crustacea</taxon>
        <taxon>Multicrustacea</taxon>
        <taxon>Hexanauplia</taxon>
        <taxon>Copepoda</taxon>
        <taxon>Siphonostomatoida</taxon>
        <taxon>Caligidae</taxon>
        <taxon>Lepeophtheirus</taxon>
    </lineage>
</organism>
<dbReference type="EMBL" id="HACA01004832">
    <property type="protein sequence ID" value="CDW22193.1"/>
    <property type="molecule type" value="Transcribed_RNA"/>
</dbReference>
<dbReference type="AlphaFoldDB" id="A0A0K2T859"/>